<dbReference type="PANTHER" id="PTHR45912">
    <property type="entry name" value="CILIA- AND FLAGELLA-ASSOCIATED PROTEIN 47"/>
    <property type="match status" value="1"/>
</dbReference>
<dbReference type="GO" id="GO:0007288">
    <property type="term" value="P:sperm axoneme assembly"/>
    <property type="evidence" value="ECO:0007669"/>
    <property type="project" value="TreeGrafter"/>
</dbReference>
<gene>
    <name evidence="2" type="ORF">PANDA_011874</name>
</gene>
<dbReference type="Pfam" id="PF24529">
    <property type="entry name" value="CFAP47"/>
    <property type="match status" value="1"/>
</dbReference>
<dbReference type="EMBL" id="GL192953">
    <property type="protein sequence ID" value="EFB18773.1"/>
    <property type="molecule type" value="Genomic_DNA"/>
</dbReference>
<feature type="domain" description="Calponin-homology (CH)" evidence="1">
    <location>
        <begin position="260"/>
        <end position="360"/>
    </location>
</feature>
<dbReference type="Gene3D" id="1.10.418.10">
    <property type="entry name" value="Calponin-like domain"/>
    <property type="match status" value="1"/>
</dbReference>
<organism evidence="2">
    <name type="scientific">Ailuropoda melanoleuca</name>
    <name type="common">Giant panda</name>
    <dbReference type="NCBI Taxonomy" id="9646"/>
    <lineage>
        <taxon>Eukaryota</taxon>
        <taxon>Metazoa</taxon>
        <taxon>Chordata</taxon>
        <taxon>Craniata</taxon>
        <taxon>Vertebrata</taxon>
        <taxon>Euteleostomi</taxon>
        <taxon>Mammalia</taxon>
        <taxon>Eutheria</taxon>
        <taxon>Laurasiatheria</taxon>
        <taxon>Carnivora</taxon>
        <taxon>Caniformia</taxon>
        <taxon>Ursidae</taxon>
        <taxon>Ailuropoda</taxon>
    </lineage>
</organism>
<dbReference type="SUPFAM" id="SSF47576">
    <property type="entry name" value="Calponin-homology domain, CH-domain"/>
    <property type="match status" value="1"/>
</dbReference>
<evidence type="ECO:0000313" key="2">
    <source>
        <dbReference type="EMBL" id="EFB18773.1"/>
    </source>
</evidence>
<dbReference type="InterPro" id="IPR036872">
    <property type="entry name" value="CH_dom_sf"/>
</dbReference>
<evidence type="ECO:0000259" key="1">
    <source>
        <dbReference type="PROSITE" id="PS50021"/>
    </source>
</evidence>
<dbReference type="InterPro" id="IPR056343">
    <property type="entry name" value="CFAP47_dom"/>
</dbReference>
<dbReference type="InterPro" id="IPR001715">
    <property type="entry name" value="CH_dom"/>
</dbReference>
<dbReference type="PROSITE" id="PS50021">
    <property type="entry name" value="CH"/>
    <property type="match status" value="1"/>
</dbReference>
<accession>D2HKG7</accession>
<proteinExistence type="predicted"/>
<name>D2HKG7_AILME</name>
<feature type="non-terminal residue" evidence="2">
    <location>
        <position position="1"/>
    </location>
</feature>
<reference evidence="2" key="1">
    <citation type="journal article" date="2010" name="Nature">
        <title>The sequence and de novo assembly of the giant panda genome.</title>
        <authorList>
            <person name="Li R."/>
            <person name="Fan W."/>
            <person name="Tian G."/>
            <person name="Zhu H."/>
            <person name="He L."/>
            <person name="Cai J."/>
            <person name="Huang Q."/>
            <person name="Cai Q."/>
            <person name="Li B."/>
            <person name="Bai Y."/>
            <person name="Zhang Z."/>
            <person name="Zhang Y."/>
            <person name="Wang W."/>
            <person name="Li J."/>
            <person name="Wei F."/>
            <person name="Li H."/>
            <person name="Jian M."/>
            <person name="Li J."/>
            <person name="Zhang Z."/>
            <person name="Nielsen R."/>
            <person name="Li D."/>
            <person name="Gu W."/>
            <person name="Yang Z."/>
            <person name="Xuan Z."/>
            <person name="Ryder O.A."/>
            <person name="Leung F.C."/>
            <person name="Zhou Y."/>
            <person name="Cao J."/>
            <person name="Sun X."/>
            <person name="Fu Y."/>
            <person name="Fang X."/>
            <person name="Guo X."/>
            <person name="Wang B."/>
            <person name="Hou R."/>
            <person name="Shen F."/>
            <person name="Mu B."/>
            <person name="Ni P."/>
            <person name="Lin R."/>
            <person name="Qian W."/>
            <person name="Wang G."/>
            <person name="Yu C."/>
            <person name="Nie W."/>
            <person name="Wang J."/>
            <person name="Wu Z."/>
            <person name="Liang H."/>
            <person name="Min J."/>
            <person name="Wu Q."/>
            <person name="Cheng S."/>
            <person name="Ruan J."/>
            <person name="Wang M."/>
            <person name="Shi Z."/>
            <person name="Wen M."/>
            <person name="Liu B."/>
            <person name="Ren X."/>
            <person name="Zheng H."/>
            <person name="Dong D."/>
            <person name="Cook K."/>
            <person name="Shan G."/>
            <person name="Zhang H."/>
            <person name="Kosiol C."/>
            <person name="Xie X."/>
            <person name="Lu Z."/>
            <person name="Zheng H."/>
            <person name="Li Y."/>
            <person name="Steiner C.C."/>
            <person name="Lam T.T."/>
            <person name="Lin S."/>
            <person name="Zhang Q."/>
            <person name="Li G."/>
            <person name="Tian J."/>
            <person name="Gong T."/>
            <person name="Liu H."/>
            <person name="Zhang D."/>
            <person name="Fang L."/>
            <person name="Ye C."/>
            <person name="Zhang J."/>
            <person name="Hu W."/>
            <person name="Xu A."/>
            <person name="Ren Y."/>
            <person name="Zhang G."/>
            <person name="Bruford M.W."/>
            <person name="Li Q."/>
            <person name="Ma L."/>
            <person name="Guo Y."/>
            <person name="An N."/>
            <person name="Hu Y."/>
            <person name="Zheng Y."/>
            <person name="Shi Y."/>
            <person name="Li Z."/>
            <person name="Liu Q."/>
            <person name="Chen Y."/>
            <person name="Zhao J."/>
            <person name="Qu N."/>
            <person name="Zhao S."/>
            <person name="Tian F."/>
            <person name="Wang X."/>
            <person name="Wang H."/>
            <person name="Xu L."/>
            <person name="Liu X."/>
            <person name="Vinar T."/>
            <person name="Wang Y."/>
            <person name="Lam T.W."/>
            <person name="Yiu S.M."/>
            <person name="Liu S."/>
            <person name="Zhang H."/>
            <person name="Li D."/>
            <person name="Huang Y."/>
            <person name="Wang X."/>
            <person name="Yang G."/>
            <person name="Jiang Z."/>
            <person name="Wang J."/>
            <person name="Qin N."/>
            <person name="Li L."/>
            <person name="Li J."/>
            <person name="Bolund L."/>
            <person name="Kristiansen K."/>
            <person name="Wong G.K."/>
            <person name="Olson M."/>
            <person name="Zhang X."/>
            <person name="Li S."/>
            <person name="Yang H."/>
            <person name="Wang J."/>
            <person name="Wang J."/>
        </authorList>
    </citation>
    <scope>NUCLEOTIDE SEQUENCE [LARGE SCALE GENOMIC DNA]</scope>
</reference>
<dbReference type="PANTHER" id="PTHR45912:SF3">
    <property type="entry name" value="CILIA- AND FLAGELLA-ASSOCIATED PROTEIN 47"/>
    <property type="match status" value="1"/>
</dbReference>
<dbReference type="InParanoid" id="D2HKG7"/>
<feature type="non-terminal residue" evidence="2">
    <location>
        <position position="360"/>
    </location>
</feature>
<sequence>ILGIEIIHERLNSGKSKTSKKNNDRSMEEEKNEQWFFPEEGTKAYVFFEKVVNAAQTWFSLFGWPEGSHSLSIPETIRREVFKIQFYSSASSSKKFSRQSDFSKYSKTIYDVILHLSGKMPPGINSSQFLPEDYTERVTQLHFQHSSLLDFLSAQGACISHVLPEFLLEPEDYKKWIEITSFTNTLPACSCIPKGKPSIVIHTTQFEACSKRAWTDVFLQIYKVLVLSRVVPHCGNNLPPIHVQNSPKVNPCFLSSNIYCDSERILLSWMNTNYENARHIIWKNCHQGVVPSERWIVNFDKDLLDGLIFATQLGAYCPFLIESHFEKMYTQPKRSEHYLHNCLIIVNALREIGFDMDIQV</sequence>
<dbReference type="GO" id="GO:0005929">
    <property type="term" value="C:cilium"/>
    <property type="evidence" value="ECO:0007669"/>
    <property type="project" value="TreeGrafter"/>
</dbReference>
<dbReference type="AlphaFoldDB" id="D2HKG7"/>
<protein>
    <recommendedName>
        <fullName evidence="1">Calponin-homology (CH) domain-containing protein</fullName>
    </recommendedName>
</protein>